<feature type="non-terminal residue" evidence="2">
    <location>
        <position position="1"/>
    </location>
</feature>
<evidence type="ECO:0000256" key="1">
    <source>
        <dbReference type="SAM" id="MobiDB-lite"/>
    </source>
</evidence>
<feature type="compositionally biased region" description="Basic residues" evidence="1">
    <location>
        <begin position="138"/>
        <end position="148"/>
    </location>
</feature>
<dbReference type="PaxDb" id="39947-A0A0P0VWS1"/>
<organism evidence="2 3">
    <name type="scientific">Oryza sativa subsp. japonica</name>
    <name type="common">Rice</name>
    <dbReference type="NCBI Taxonomy" id="39947"/>
    <lineage>
        <taxon>Eukaryota</taxon>
        <taxon>Viridiplantae</taxon>
        <taxon>Streptophyta</taxon>
        <taxon>Embryophyta</taxon>
        <taxon>Tracheophyta</taxon>
        <taxon>Spermatophyta</taxon>
        <taxon>Magnoliopsida</taxon>
        <taxon>Liliopsida</taxon>
        <taxon>Poales</taxon>
        <taxon>Poaceae</taxon>
        <taxon>BOP clade</taxon>
        <taxon>Oryzoideae</taxon>
        <taxon>Oryzeae</taxon>
        <taxon>Oryzinae</taxon>
        <taxon>Oryza</taxon>
        <taxon>Oryza sativa</taxon>
    </lineage>
</organism>
<gene>
    <name evidence="2" type="ordered locus">Os03g0318025</name>
    <name evidence="2" type="ORF">OSNPB_030318025</name>
</gene>
<dbReference type="Gramene" id="Os03t0318025-00">
    <property type="protein sequence ID" value="Os03t0318025-00"/>
    <property type="gene ID" value="Os03g0318025"/>
</dbReference>
<name>A0A0P0VWS1_ORYSJ</name>
<feature type="compositionally biased region" description="Basic and acidic residues" evidence="1">
    <location>
        <begin position="123"/>
        <end position="137"/>
    </location>
</feature>
<dbReference type="Proteomes" id="UP000059680">
    <property type="component" value="Chromosome 3"/>
</dbReference>
<reference evidence="2 3" key="2">
    <citation type="journal article" date="2013" name="Plant Cell Physiol.">
        <title>Rice Annotation Project Database (RAP-DB): an integrative and interactive database for rice genomics.</title>
        <authorList>
            <person name="Sakai H."/>
            <person name="Lee S.S."/>
            <person name="Tanaka T."/>
            <person name="Numa H."/>
            <person name="Kim J."/>
            <person name="Kawahara Y."/>
            <person name="Wakimoto H."/>
            <person name="Yang C.C."/>
            <person name="Iwamoto M."/>
            <person name="Abe T."/>
            <person name="Yamada Y."/>
            <person name="Muto A."/>
            <person name="Inokuchi H."/>
            <person name="Ikemura T."/>
            <person name="Matsumoto T."/>
            <person name="Sasaki T."/>
            <person name="Itoh T."/>
        </authorList>
    </citation>
    <scope>NUCLEOTIDE SEQUENCE [LARGE SCALE GENOMIC DNA]</scope>
    <source>
        <strain evidence="3">cv. Nipponbare</strain>
    </source>
</reference>
<dbReference type="InParanoid" id="A0A0P0VWS1"/>
<feature type="region of interest" description="Disordered" evidence="1">
    <location>
        <begin position="123"/>
        <end position="157"/>
    </location>
</feature>
<protein>
    <submittedName>
        <fullName evidence="2">Os03g0318025 protein</fullName>
    </submittedName>
</protein>
<sequence>FVALSRDEGQHVVLQIVEYVHVLLLEVAYYGRLVAFVNGKADDAVTRVVGDLEHVVLPGQVHRRALEVQHQLRHVWLRLRRRREAGVVTRRVTGHHGELYLRGELVADDLVNLWRQRRDGRAGVDDRSACPVRQRERGLRHRQPRRPHGNALQREVV</sequence>
<evidence type="ECO:0000313" key="2">
    <source>
        <dbReference type="EMBL" id="BAS83914.1"/>
    </source>
</evidence>
<evidence type="ECO:0000313" key="3">
    <source>
        <dbReference type="Proteomes" id="UP000059680"/>
    </source>
</evidence>
<dbReference type="EMBL" id="AP014959">
    <property type="protein sequence ID" value="BAS83914.1"/>
    <property type="molecule type" value="Genomic_DNA"/>
</dbReference>
<accession>A0A0P0VWS1</accession>
<dbReference type="AlphaFoldDB" id="A0A0P0VWS1"/>
<proteinExistence type="predicted"/>
<keyword evidence="3" id="KW-1185">Reference proteome</keyword>
<reference evidence="3" key="1">
    <citation type="journal article" date="2005" name="Nature">
        <title>The map-based sequence of the rice genome.</title>
        <authorList>
            <consortium name="International rice genome sequencing project (IRGSP)"/>
            <person name="Matsumoto T."/>
            <person name="Wu J."/>
            <person name="Kanamori H."/>
            <person name="Katayose Y."/>
            <person name="Fujisawa M."/>
            <person name="Namiki N."/>
            <person name="Mizuno H."/>
            <person name="Yamamoto K."/>
            <person name="Antonio B.A."/>
            <person name="Baba T."/>
            <person name="Sakata K."/>
            <person name="Nagamura Y."/>
            <person name="Aoki H."/>
            <person name="Arikawa K."/>
            <person name="Arita K."/>
            <person name="Bito T."/>
            <person name="Chiden Y."/>
            <person name="Fujitsuka N."/>
            <person name="Fukunaka R."/>
            <person name="Hamada M."/>
            <person name="Harada C."/>
            <person name="Hayashi A."/>
            <person name="Hijishita S."/>
            <person name="Honda M."/>
            <person name="Hosokawa S."/>
            <person name="Ichikawa Y."/>
            <person name="Idonuma A."/>
            <person name="Iijima M."/>
            <person name="Ikeda M."/>
            <person name="Ikeno M."/>
            <person name="Ito K."/>
            <person name="Ito S."/>
            <person name="Ito T."/>
            <person name="Ito Y."/>
            <person name="Ito Y."/>
            <person name="Iwabuchi A."/>
            <person name="Kamiya K."/>
            <person name="Karasawa W."/>
            <person name="Kurita K."/>
            <person name="Katagiri S."/>
            <person name="Kikuta A."/>
            <person name="Kobayashi H."/>
            <person name="Kobayashi N."/>
            <person name="Machita K."/>
            <person name="Maehara T."/>
            <person name="Masukawa M."/>
            <person name="Mizubayashi T."/>
            <person name="Mukai Y."/>
            <person name="Nagasaki H."/>
            <person name="Nagata Y."/>
            <person name="Naito S."/>
            <person name="Nakashima M."/>
            <person name="Nakama Y."/>
            <person name="Nakamichi Y."/>
            <person name="Nakamura M."/>
            <person name="Meguro A."/>
            <person name="Negishi M."/>
            <person name="Ohta I."/>
            <person name="Ohta T."/>
            <person name="Okamoto M."/>
            <person name="Ono N."/>
            <person name="Saji S."/>
            <person name="Sakaguchi M."/>
            <person name="Sakai K."/>
            <person name="Shibata M."/>
            <person name="Shimokawa T."/>
            <person name="Song J."/>
            <person name="Takazaki Y."/>
            <person name="Terasawa K."/>
            <person name="Tsugane M."/>
            <person name="Tsuji K."/>
            <person name="Ueda S."/>
            <person name="Waki K."/>
            <person name="Yamagata H."/>
            <person name="Yamamoto M."/>
            <person name="Yamamoto S."/>
            <person name="Yamane H."/>
            <person name="Yoshiki S."/>
            <person name="Yoshihara R."/>
            <person name="Yukawa K."/>
            <person name="Zhong H."/>
            <person name="Yano M."/>
            <person name="Yuan Q."/>
            <person name="Ouyang S."/>
            <person name="Liu J."/>
            <person name="Jones K.M."/>
            <person name="Gansberger K."/>
            <person name="Moffat K."/>
            <person name="Hill J."/>
            <person name="Bera J."/>
            <person name="Fadrosh D."/>
            <person name="Jin S."/>
            <person name="Johri S."/>
            <person name="Kim M."/>
            <person name="Overton L."/>
            <person name="Reardon M."/>
            <person name="Tsitrin T."/>
            <person name="Vuong H."/>
            <person name="Weaver B."/>
            <person name="Ciecko A."/>
            <person name="Tallon L."/>
            <person name="Jackson J."/>
            <person name="Pai G."/>
            <person name="Aken S.V."/>
            <person name="Utterback T."/>
            <person name="Reidmuller S."/>
            <person name="Feldblyum T."/>
            <person name="Hsiao J."/>
            <person name="Zismann V."/>
            <person name="Iobst S."/>
            <person name="de Vazeille A.R."/>
            <person name="Buell C.R."/>
            <person name="Ying K."/>
            <person name="Li Y."/>
            <person name="Lu T."/>
            <person name="Huang Y."/>
            <person name="Zhao Q."/>
            <person name="Feng Q."/>
            <person name="Zhang L."/>
            <person name="Zhu J."/>
            <person name="Weng Q."/>
            <person name="Mu J."/>
            <person name="Lu Y."/>
            <person name="Fan D."/>
            <person name="Liu Y."/>
            <person name="Guan J."/>
            <person name="Zhang Y."/>
            <person name="Yu S."/>
            <person name="Liu X."/>
            <person name="Zhang Y."/>
            <person name="Hong G."/>
            <person name="Han B."/>
            <person name="Choisne N."/>
            <person name="Demange N."/>
            <person name="Orjeda G."/>
            <person name="Samain S."/>
            <person name="Cattolico L."/>
            <person name="Pelletier E."/>
            <person name="Couloux A."/>
            <person name="Segurens B."/>
            <person name="Wincker P."/>
            <person name="D'Hont A."/>
            <person name="Scarpelli C."/>
            <person name="Weissenbach J."/>
            <person name="Salanoubat M."/>
            <person name="Quetier F."/>
            <person name="Yu Y."/>
            <person name="Kim H.R."/>
            <person name="Rambo T."/>
            <person name="Currie J."/>
            <person name="Collura K."/>
            <person name="Luo M."/>
            <person name="Yang T."/>
            <person name="Ammiraju J.S.S."/>
            <person name="Engler F."/>
            <person name="Soderlund C."/>
            <person name="Wing R.A."/>
            <person name="Palmer L.E."/>
            <person name="de la Bastide M."/>
            <person name="Spiegel L."/>
            <person name="Nascimento L."/>
            <person name="Zutavern T."/>
            <person name="O'Shaughnessy A."/>
            <person name="Dike S."/>
            <person name="Dedhia N."/>
            <person name="Preston R."/>
            <person name="Balija V."/>
            <person name="McCombie W.R."/>
            <person name="Chow T."/>
            <person name="Chen H."/>
            <person name="Chung M."/>
            <person name="Chen C."/>
            <person name="Shaw J."/>
            <person name="Wu H."/>
            <person name="Hsiao K."/>
            <person name="Chao Y."/>
            <person name="Chu M."/>
            <person name="Cheng C."/>
            <person name="Hour A."/>
            <person name="Lee P."/>
            <person name="Lin S."/>
            <person name="Lin Y."/>
            <person name="Liou J."/>
            <person name="Liu S."/>
            <person name="Hsing Y."/>
            <person name="Raghuvanshi S."/>
            <person name="Mohanty A."/>
            <person name="Bharti A.K."/>
            <person name="Gaur A."/>
            <person name="Gupta V."/>
            <person name="Kumar D."/>
            <person name="Ravi V."/>
            <person name="Vij S."/>
            <person name="Kapur A."/>
            <person name="Khurana P."/>
            <person name="Khurana P."/>
            <person name="Khurana J.P."/>
            <person name="Tyagi A.K."/>
            <person name="Gaikwad K."/>
            <person name="Singh A."/>
            <person name="Dalal V."/>
            <person name="Srivastava S."/>
            <person name="Dixit A."/>
            <person name="Pal A.K."/>
            <person name="Ghazi I.A."/>
            <person name="Yadav M."/>
            <person name="Pandit A."/>
            <person name="Bhargava A."/>
            <person name="Sureshbabu K."/>
            <person name="Batra K."/>
            <person name="Sharma T.R."/>
            <person name="Mohapatra T."/>
            <person name="Singh N.K."/>
            <person name="Messing J."/>
            <person name="Nelson A.B."/>
            <person name="Fuks G."/>
            <person name="Kavchok S."/>
            <person name="Keizer G."/>
            <person name="Linton E."/>
            <person name="Llaca V."/>
            <person name="Song R."/>
            <person name="Tanyolac B."/>
            <person name="Young S."/>
            <person name="Ho-Il K."/>
            <person name="Hahn J.H."/>
            <person name="Sangsakoo G."/>
            <person name="Vanavichit A."/>
            <person name="de Mattos Luiz.A.T."/>
            <person name="Zimmer P.D."/>
            <person name="Malone G."/>
            <person name="Dellagostin O."/>
            <person name="de Oliveira A.C."/>
            <person name="Bevan M."/>
            <person name="Bancroft I."/>
            <person name="Minx P."/>
            <person name="Cordum H."/>
            <person name="Wilson R."/>
            <person name="Cheng Z."/>
            <person name="Jin W."/>
            <person name="Jiang J."/>
            <person name="Leong S.A."/>
            <person name="Iwama H."/>
            <person name="Gojobori T."/>
            <person name="Itoh T."/>
            <person name="Niimura Y."/>
            <person name="Fujii Y."/>
            <person name="Habara T."/>
            <person name="Sakai H."/>
            <person name="Sato Y."/>
            <person name="Wilson G."/>
            <person name="Kumar K."/>
            <person name="McCouch S."/>
            <person name="Juretic N."/>
            <person name="Hoen D."/>
            <person name="Wright S."/>
            <person name="Bruskiewich R."/>
            <person name="Bureau T."/>
            <person name="Miyao A."/>
            <person name="Hirochika H."/>
            <person name="Nishikawa T."/>
            <person name="Kadowaki K."/>
            <person name="Sugiura M."/>
            <person name="Burr B."/>
            <person name="Sasaki T."/>
        </authorList>
    </citation>
    <scope>NUCLEOTIDE SEQUENCE [LARGE SCALE GENOMIC DNA]</scope>
    <source>
        <strain evidence="3">cv. Nipponbare</strain>
    </source>
</reference>
<reference evidence="2 3" key="3">
    <citation type="journal article" date="2013" name="Rice">
        <title>Improvement of the Oryza sativa Nipponbare reference genome using next generation sequence and optical map data.</title>
        <authorList>
            <person name="Kawahara Y."/>
            <person name="de la Bastide M."/>
            <person name="Hamilton J.P."/>
            <person name="Kanamori H."/>
            <person name="McCombie W.R."/>
            <person name="Ouyang S."/>
            <person name="Schwartz D.C."/>
            <person name="Tanaka T."/>
            <person name="Wu J."/>
            <person name="Zhou S."/>
            <person name="Childs K.L."/>
            <person name="Davidson R.M."/>
            <person name="Lin H."/>
            <person name="Quesada-Ocampo L."/>
            <person name="Vaillancourt B."/>
            <person name="Sakai H."/>
            <person name="Lee S.S."/>
            <person name="Kim J."/>
            <person name="Numa H."/>
            <person name="Itoh T."/>
            <person name="Buell C.R."/>
            <person name="Matsumoto T."/>
        </authorList>
    </citation>
    <scope>NUCLEOTIDE SEQUENCE [LARGE SCALE GENOMIC DNA]</scope>
    <source>
        <strain evidence="3">cv. Nipponbare</strain>
    </source>
</reference>